<dbReference type="EMBL" id="JACHMI010000002">
    <property type="protein sequence ID" value="MBB6557206.1"/>
    <property type="molecule type" value="Genomic_DNA"/>
</dbReference>
<dbReference type="Proteomes" id="UP000565579">
    <property type="component" value="Unassembled WGS sequence"/>
</dbReference>
<dbReference type="RefSeq" id="WP_185112793.1">
    <property type="nucleotide sequence ID" value="NZ_BAAAXY010000038.1"/>
</dbReference>
<gene>
    <name evidence="1" type="ORF">HD593_012096</name>
</gene>
<protein>
    <submittedName>
        <fullName evidence="1">Uncharacterized protein</fullName>
    </submittedName>
</protein>
<name>A0A7X0U6P3_9ACTN</name>
<evidence type="ECO:0000313" key="1">
    <source>
        <dbReference type="EMBL" id="MBB6557206.1"/>
    </source>
</evidence>
<organism evidence="1 2">
    <name type="scientific">Nonomuraea rubra</name>
    <dbReference type="NCBI Taxonomy" id="46180"/>
    <lineage>
        <taxon>Bacteria</taxon>
        <taxon>Bacillati</taxon>
        <taxon>Actinomycetota</taxon>
        <taxon>Actinomycetes</taxon>
        <taxon>Streptosporangiales</taxon>
        <taxon>Streptosporangiaceae</taxon>
        <taxon>Nonomuraea</taxon>
    </lineage>
</organism>
<comment type="caution">
    <text evidence="1">The sequence shown here is derived from an EMBL/GenBank/DDBJ whole genome shotgun (WGS) entry which is preliminary data.</text>
</comment>
<evidence type="ECO:0000313" key="2">
    <source>
        <dbReference type="Proteomes" id="UP000565579"/>
    </source>
</evidence>
<proteinExistence type="predicted"/>
<sequence length="188" mass="20708">MDTTTRGIAEDLLLLMRRLNQADDQKLARDPGPYGHAQRALIAILETADWGPAHASEAIQHAMQEGCTLFDAMMATRADECGTAINGASTVNASIAEISDELAQQIADAIGEHFHGDRNYWPKVMDADWDDGDGRVIVWEHGVDEWTFLVSHGGRPDYSPIEYEPVPLPAGVWVEAVNHCALRVMSRE</sequence>
<dbReference type="AlphaFoldDB" id="A0A7X0U6P3"/>
<keyword evidence="2" id="KW-1185">Reference proteome</keyword>
<reference evidence="1 2" key="1">
    <citation type="submission" date="2020-08" db="EMBL/GenBank/DDBJ databases">
        <title>Sequencing the genomes of 1000 actinobacteria strains.</title>
        <authorList>
            <person name="Klenk H.-P."/>
        </authorList>
    </citation>
    <scope>NUCLEOTIDE SEQUENCE [LARGE SCALE GENOMIC DNA]</scope>
    <source>
        <strain evidence="1 2">DSM 43768</strain>
    </source>
</reference>
<accession>A0A7X0U6P3</accession>